<dbReference type="InterPro" id="IPR000277">
    <property type="entry name" value="Cys/Met-Metab_PyrdxlP-dep_enz"/>
</dbReference>
<dbReference type="GO" id="GO:0016846">
    <property type="term" value="F:carbon-sulfur lyase activity"/>
    <property type="evidence" value="ECO:0007669"/>
    <property type="project" value="TreeGrafter"/>
</dbReference>
<dbReference type="Proteomes" id="UP001203852">
    <property type="component" value="Unassembled WGS sequence"/>
</dbReference>
<organism evidence="5 6">
    <name type="scientific">Exophiala viscosa</name>
    <dbReference type="NCBI Taxonomy" id="2486360"/>
    <lineage>
        <taxon>Eukaryota</taxon>
        <taxon>Fungi</taxon>
        <taxon>Dikarya</taxon>
        <taxon>Ascomycota</taxon>
        <taxon>Pezizomycotina</taxon>
        <taxon>Eurotiomycetes</taxon>
        <taxon>Chaetothyriomycetidae</taxon>
        <taxon>Chaetothyriales</taxon>
        <taxon>Herpotrichiellaceae</taxon>
        <taxon>Exophiala</taxon>
    </lineage>
</organism>
<comment type="similarity">
    <text evidence="4">Belongs to the trans-sulfuration enzymes family.</text>
</comment>
<proteinExistence type="inferred from homology"/>
<dbReference type="GO" id="GO:0019346">
    <property type="term" value="P:transsulfuration"/>
    <property type="evidence" value="ECO:0007669"/>
    <property type="project" value="InterPro"/>
</dbReference>
<feature type="modified residue" description="N6-(pyridoxal phosphate)lysine" evidence="3">
    <location>
        <position position="210"/>
    </location>
</feature>
<sequence length="396" mass="43986">MEYANQLSDHHSLSTLALHADSAFEDVQDAAPPLHVATTFKYTQDPDLLVPVPHRDTESSVQHDYYYSRISAPTTERFEALLTSLLGADAVAYPSGLCAFQAALILLNPRRVAFRHDLYFGCQGVIDIVAKLSGLQKLSLECDAEQLQTSDLIVLETPLSPSGYALNIAKYAEKAHRHGAWLLVSNTLAPPGLQDPFAHGADLVMHAGSKYIGGHADMLCGVLATNNKDWSAQLRKERSLMGAVVGNFESWLGIRSLRTLQVRIERQTQSAQKLVTWLVNSLSGHGEDSLILKSVIAEVGHTSLQKEDFDWLLTQMPRGFGPLFSITMKTENMARQLPSKLRLFSHQTSFGGVESSIEWRKMSDVQTDSRLLRVSIGLEDWEDLRRDIVSGIMRME</sequence>
<evidence type="ECO:0000313" key="5">
    <source>
        <dbReference type="EMBL" id="KAI1608352.1"/>
    </source>
</evidence>
<dbReference type="InterPro" id="IPR015421">
    <property type="entry name" value="PyrdxlP-dep_Trfase_major"/>
</dbReference>
<dbReference type="InterPro" id="IPR015424">
    <property type="entry name" value="PyrdxlP-dep_Trfase"/>
</dbReference>
<dbReference type="FunFam" id="3.90.1150.10:FF:000066">
    <property type="entry name" value="Putative cystathionine beta-lyase"/>
    <property type="match status" value="1"/>
</dbReference>
<keyword evidence="2 3" id="KW-0663">Pyridoxal phosphate</keyword>
<dbReference type="SUPFAM" id="SSF53383">
    <property type="entry name" value="PLP-dependent transferases"/>
    <property type="match status" value="1"/>
</dbReference>
<dbReference type="EMBL" id="MU404363">
    <property type="protein sequence ID" value="KAI1608352.1"/>
    <property type="molecule type" value="Genomic_DNA"/>
</dbReference>
<accession>A0AAN6DMP7</accession>
<dbReference type="GO" id="GO:0030170">
    <property type="term" value="F:pyridoxal phosphate binding"/>
    <property type="evidence" value="ECO:0007669"/>
    <property type="project" value="InterPro"/>
</dbReference>
<evidence type="ECO:0000256" key="1">
    <source>
        <dbReference type="ARBA" id="ARBA00001933"/>
    </source>
</evidence>
<dbReference type="Gene3D" id="3.90.1150.10">
    <property type="entry name" value="Aspartate Aminotransferase, domain 1"/>
    <property type="match status" value="1"/>
</dbReference>
<dbReference type="PANTHER" id="PTHR11808:SF35">
    <property type="entry name" value="CYSTATHIONINE GAMMA-SYNTHASE (AFU_ORTHOLOGUE AFUA_7G01590)"/>
    <property type="match status" value="1"/>
</dbReference>
<dbReference type="PIRSF" id="PIRSF001434">
    <property type="entry name" value="CGS"/>
    <property type="match status" value="1"/>
</dbReference>
<comment type="caution">
    <text evidence="5">The sequence shown here is derived from an EMBL/GenBank/DDBJ whole genome shotgun (WGS) entry which is preliminary data.</text>
</comment>
<evidence type="ECO:0000256" key="2">
    <source>
        <dbReference type="ARBA" id="ARBA00022898"/>
    </source>
</evidence>
<keyword evidence="6" id="KW-1185">Reference proteome</keyword>
<dbReference type="FunFam" id="3.40.640.10:FF:000072">
    <property type="entry name" value="Putative cystathionine beta-lyase"/>
    <property type="match status" value="1"/>
</dbReference>
<dbReference type="PANTHER" id="PTHR11808">
    <property type="entry name" value="TRANS-SULFURATION ENZYME FAMILY MEMBER"/>
    <property type="match status" value="1"/>
</dbReference>
<dbReference type="GO" id="GO:0005737">
    <property type="term" value="C:cytoplasm"/>
    <property type="evidence" value="ECO:0007669"/>
    <property type="project" value="TreeGrafter"/>
</dbReference>
<evidence type="ECO:0000313" key="6">
    <source>
        <dbReference type="Proteomes" id="UP001203852"/>
    </source>
</evidence>
<reference evidence="5" key="1">
    <citation type="journal article" date="2022" name="bioRxiv">
        <title>Deciphering the potential niche of two novel black yeast fungi from a biological soil crust based on their genomes, phenotypes, and melanin regulation.</title>
        <authorList>
            <consortium name="DOE Joint Genome Institute"/>
            <person name="Carr E.C."/>
            <person name="Barton Q."/>
            <person name="Grambo S."/>
            <person name="Sullivan M."/>
            <person name="Renfro C.M."/>
            <person name="Kuo A."/>
            <person name="Pangilinan J."/>
            <person name="Lipzen A."/>
            <person name="Keymanesh K."/>
            <person name="Savage E."/>
            <person name="Barry K."/>
            <person name="Grigoriev I.V."/>
            <person name="Riekhof W.R."/>
            <person name="Harris S.S."/>
        </authorList>
    </citation>
    <scope>NUCLEOTIDE SEQUENCE</scope>
    <source>
        <strain evidence="5">JF 03-4F</strain>
    </source>
</reference>
<dbReference type="Gene3D" id="3.40.640.10">
    <property type="entry name" value="Type I PLP-dependent aspartate aminotransferase-like (Major domain)"/>
    <property type="match status" value="1"/>
</dbReference>
<dbReference type="InterPro" id="IPR015422">
    <property type="entry name" value="PyrdxlP-dep_Trfase_small"/>
</dbReference>
<dbReference type="AlphaFoldDB" id="A0AAN6DMP7"/>
<evidence type="ECO:0000256" key="4">
    <source>
        <dbReference type="RuleBase" id="RU362118"/>
    </source>
</evidence>
<protein>
    <submittedName>
        <fullName evidence="5">Cystathionine beta-lyase</fullName>
    </submittedName>
</protein>
<comment type="cofactor">
    <cofactor evidence="1 4">
        <name>pyridoxal 5'-phosphate</name>
        <dbReference type="ChEBI" id="CHEBI:597326"/>
    </cofactor>
</comment>
<evidence type="ECO:0000256" key="3">
    <source>
        <dbReference type="PIRSR" id="PIRSR001434-2"/>
    </source>
</evidence>
<name>A0AAN6DMP7_9EURO</name>
<dbReference type="Pfam" id="PF01053">
    <property type="entry name" value="Cys_Met_Meta_PP"/>
    <property type="match status" value="1"/>
</dbReference>
<gene>
    <name evidence="5" type="ORF">EDD36DRAFT_458697</name>
</gene>